<evidence type="ECO:0000256" key="1">
    <source>
        <dbReference type="SAM" id="MobiDB-lite"/>
    </source>
</evidence>
<sequence>MGKGWGFKHVSSGPLGGSSWTGSSRIGNGGIANHPAINHPFWRQQLQNHQDGNRSPHHNPGSSSSQPANDNPTDPKFSRSKSLRELIKERMGEQKECLKWMDEHFLTPLSDMASSAILDLDDEKTAKKLKKGPGDKQIDGGTVAQIQRDAQAAAAYGGMPMVGMGTGQAPDSNAPLEVQKVADKARRWRDPMGLCLSSR</sequence>
<feature type="compositionally biased region" description="Polar residues" evidence="1">
    <location>
        <begin position="60"/>
        <end position="72"/>
    </location>
</feature>
<proteinExistence type="predicted"/>
<dbReference type="AlphaFoldDB" id="A0A6G1L782"/>
<feature type="region of interest" description="Disordered" evidence="1">
    <location>
        <begin position="48"/>
        <end position="80"/>
    </location>
</feature>
<reference evidence="2" key="1">
    <citation type="journal article" date="2020" name="Stud. Mycol.">
        <title>101 Dothideomycetes genomes: a test case for predicting lifestyles and emergence of pathogens.</title>
        <authorList>
            <person name="Haridas S."/>
            <person name="Albert R."/>
            <person name="Binder M."/>
            <person name="Bloem J."/>
            <person name="Labutti K."/>
            <person name="Salamov A."/>
            <person name="Andreopoulos B."/>
            <person name="Baker S."/>
            <person name="Barry K."/>
            <person name="Bills G."/>
            <person name="Bluhm B."/>
            <person name="Cannon C."/>
            <person name="Castanera R."/>
            <person name="Culley D."/>
            <person name="Daum C."/>
            <person name="Ezra D."/>
            <person name="Gonzalez J."/>
            <person name="Henrissat B."/>
            <person name="Kuo A."/>
            <person name="Liang C."/>
            <person name="Lipzen A."/>
            <person name="Lutzoni F."/>
            <person name="Magnuson J."/>
            <person name="Mondo S."/>
            <person name="Nolan M."/>
            <person name="Ohm R."/>
            <person name="Pangilinan J."/>
            <person name="Park H.-J."/>
            <person name="Ramirez L."/>
            <person name="Alfaro M."/>
            <person name="Sun H."/>
            <person name="Tritt A."/>
            <person name="Yoshinaga Y."/>
            <person name="Zwiers L.-H."/>
            <person name="Turgeon B."/>
            <person name="Goodwin S."/>
            <person name="Spatafora J."/>
            <person name="Crous P."/>
            <person name="Grigoriev I."/>
        </authorList>
    </citation>
    <scope>NUCLEOTIDE SEQUENCE</scope>
    <source>
        <strain evidence="2">CBS 116005</strain>
    </source>
</reference>
<dbReference type="Proteomes" id="UP000799436">
    <property type="component" value="Unassembled WGS sequence"/>
</dbReference>
<keyword evidence="3" id="KW-1185">Reference proteome</keyword>
<gene>
    <name evidence="2" type="ORF">EJ03DRAFT_119807</name>
</gene>
<accession>A0A6G1L782</accession>
<evidence type="ECO:0000313" key="2">
    <source>
        <dbReference type="EMBL" id="KAF2768452.1"/>
    </source>
</evidence>
<name>A0A6G1L782_9PEZI</name>
<dbReference type="OrthoDB" id="10378432at2759"/>
<feature type="region of interest" description="Disordered" evidence="1">
    <location>
        <begin position="1"/>
        <end position="36"/>
    </location>
</feature>
<protein>
    <submittedName>
        <fullName evidence="2">Uncharacterized protein</fullName>
    </submittedName>
</protein>
<evidence type="ECO:0000313" key="3">
    <source>
        <dbReference type="Proteomes" id="UP000799436"/>
    </source>
</evidence>
<dbReference type="EMBL" id="ML995844">
    <property type="protein sequence ID" value="KAF2768452.1"/>
    <property type="molecule type" value="Genomic_DNA"/>
</dbReference>
<organism evidence="2 3">
    <name type="scientific">Teratosphaeria nubilosa</name>
    <dbReference type="NCBI Taxonomy" id="161662"/>
    <lineage>
        <taxon>Eukaryota</taxon>
        <taxon>Fungi</taxon>
        <taxon>Dikarya</taxon>
        <taxon>Ascomycota</taxon>
        <taxon>Pezizomycotina</taxon>
        <taxon>Dothideomycetes</taxon>
        <taxon>Dothideomycetidae</taxon>
        <taxon>Mycosphaerellales</taxon>
        <taxon>Teratosphaeriaceae</taxon>
        <taxon>Teratosphaeria</taxon>
    </lineage>
</organism>